<evidence type="ECO:0000313" key="3">
    <source>
        <dbReference type="Proteomes" id="UP000784294"/>
    </source>
</evidence>
<comment type="caution">
    <text evidence="2">The sequence shown here is derived from an EMBL/GenBank/DDBJ whole genome shotgun (WGS) entry which is preliminary data.</text>
</comment>
<sequence length="152" mass="16991">MKADFNAEYLDCLRVTHAFIVWRSSFRLDNLSTHDLYLDIADLPQPNLKQTPPTRAASPHQVATAESGGLSVSSAGRNDKGESDQASEILTSKDSHDLNWGERQIVPPNKNENVGLPTPAPWQHPGRPYLENDVLDTMMDGLKQYDLIRSQH</sequence>
<feature type="region of interest" description="Disordered" evidence="1">
    <location>
        <begin position="48"/>
        <end position="112"/>
    </location>
</feature>
<dbReference type="Proteomes" id="UP000784294">
    <property type="component" value="Unassembled WGS sequence"/>
</dbReference>
<proteinExistence type="predicted"/>
<reference evidence="2" key="1">
    <citation type="submission" date="2018-11" db="EMBL/GenBank/DDBJ databases">
        <authorList>
            <consortium name="Pathogen Informatics"/>
        </authorList>
    </citation>
    <scope>NUCLEOTIDE SEQUENCE</scope>
</reference>
<dbReference type="EMBL" id="CAAALY010010969">
    <property type="protein sequence ID" value="VEL11149.1"/>
    <property type="molecule type" value="Genomic_DNA"/>
</dbReference>
<evidence type="ECO:0000256" key="1">
    <source>
        <dbReference type="SAM" id="MobiDB-lite"/>
    </source>
</evidence>
<gene>
    <name evidence="2" type="ORF">PXEA_LOCUS4589</name>
</gene>
<keyword evidence="3" id="KW-1185">Reference proteome</keyword>
<dbReference type="AlphaFoldDB" id="A0A3S4ZZS1"/>
<feature type="compositionally biased region" description="Basic and acidic residues" evidence="1">
    <location>
        <begin position="91"/>
        <end position="100"/>
    </location>
</feature>
<evidence type="ECO:0000313" key="2">
    <source>
        <dbReference type="EMBL" id="VEL11149.1"/>
    </source>
</evidence>
<protein>
    <submittedName>
        <fullName evidence="2">Uncharacterized protein</fullName>
    </submittedName>
</protein>
<organism evidence="2 3">
    <name type="scientific">Protopolystoma xenopodis</name>
    <dbReference type="NCBI Taxonomy" id="117903"/>
    <lineage>
        <taxon>Eukaryota</taxon>
        <taxon>Metazoa</taxon>
        <taxon>Spiralia</taxon>
        <taxon>Lophotrochozoa</taxon>
        <taxon>Platyhelminthes</taxon>
        <taxon>Monogenea</taxon>
        <taxon>Polyopisthocotylea</taxon>
        <taxon>Polystomatidea</taxon>
        <taxon>Polystomatidae</taxon>
        <taxon>Protopolystoma</taxon>
    </lineage>
</organism>
<name>A0A3S4ZZS1_9PLAT</name>
<accession>A0A3S4ZZS1</accession>